<feature type="compositionally biased region" description="Low complexity" evidence="1">
    <location>
        <begin position="133"/>
        <end position="142"/>
    </location>
</feature>
<dbReference type="OrthoDB" id="5969565at2759"/>
<dbReference type="GO" id="GO:0007423">
    <property type="term" value="P:sensory organ development"/>
    <property type="evidence" value="ECO:0007669"/>
    <property type="project" value="TreeGrafter"/>
</dbReference>
<reference evidence="4" key="1">
    <citation type="submission" date="2025-08" db="UniProtKB">
        <authorList>
            <consortium name="RefSeq"/>
        </authorList>
    </citation>
    <scope>IDENTIFICATION</scope>
    <source>
        <strain evidence="4">Airmid</strain>
    </source>
</reference>
<evidence type="ECO:0000256" key="1">
    <source>
        <dbReference type="SAM" id="MobiDB-lite"/>
    </source>
</evidence>
<dbReference type="InterPro" id="IPR036638">
    <property type="entry name" value="HLH_DNA-bd_sf"/>
</dbReference>
<dbReference type="GO" id="GO:0046983">
    <property type="term" value="F:protein dimerization activity"/>
    <property type="evidence" value="ECO:0007669"/>
    <property type="project" value="InterPro"/>
</dbReference>
<dbReference type="Gene3D" id="4.10.280.10">
    <property type="entry name" value="Helix-loop-helix DNA-binding domain"/>
    <property type="match status" value="1"/>
</dbReference>
<dbReference type="KEGG" id="dpte:113797106"/>
<organism evidence="3 4">
    <name type="scientific">Dermatophagoides pteronyssinus</name>
    <name type="common">European house dust mite</name>
    <dbReference type="NCBI Taxonomy" id="6956"/>
    <lineage>
        <taxon>Eukaryota</taxon>
        <taxon>Metazoa</taxon>
        <taxon>Ecdysozoa</taxon>
        <taxon>Arthropoda</taxon>
        <taxon>Chelicerata</taxon>
        <taxon>Arachnida</taxon>
        <taxon>Acari</taxon>
        <taxon>Acariformes</taxon>
        <taxon>Sarcoptiformes</taxon>
        <taxon>Astigmata</taxon>
        <taxon>Psoroptidia</taxon>
        <taxon>Analgoidea</taxon>
        <taxon>Pyroglyphidae</taxon>
        <taxon>Dermatophagoidinae</taxon>
        <taxon>Dermatophagoides</taxon>
    </lineage>
</organism>
<dbReference type="SUPFAM" id="SSF47459">
    <property type="entry name" value="HLH, helix-loop-helix DNA-binding domain"/>
    <property type="match status" value="1"/>
</dbReference>
<feature type="region of interest" description="Disordered" evidence="1">
    <location>
        <begin position="131"/>
        <end position="188"/>
    </location>
</feature>
<dbReference type="GO" id="GO:0045944">
    <property type="term" value="P:positive regulation of transcription by RNA polymerase II"/>
    <property type="evidence" value="ECO:0007669"/>
    <property type="project" value="TreeGrafter"/>
</dbReference>
<evidence type="ECO:0000313" key="3">
    <source>
        <dbReference type="Proteomes" id="UP000515146"/>
    </source>
</evidence>
<dbReference type="PANTHER" id="PTHR19290">
    <property type="entry name" value="BASIC HELIX-LOOP-HELIX PROTEIN NEUROGENIN-RELATED"/>
    <property type="match status" value="1"/>
</dbReference>
<name>A0A6P6YD77_DERPT</name>
<evidence type="ECO:0000313" key="4">
    <source>
        <dbReference type="RefSeq" id="XP_027203240.1"/>
    </source>
</evidence>
<dbReference type="Pfam" id="PF00010">
    <property type="entry name" value="HLH"/>
    <property type="match status" value="1"/>
</dbReference>
<dbReference type="GO" id="GO:0000981">
    <property type="term" value="F:DNA-binding transcription factor activity, RNA polymerase II-specific"/>
    <property type="evidence" value="ECO:0007669"/>
    <property type="project" value="TreeGrafter"/>
</dbReference>
<feature type="compositionally biased region" description="Low complexity" evidence="1">
    <location>
        <begin position="307"/>
        <end position="324"/>
    </location>
</feature>
<dbReference type="InterPro" id="IPR050359">
    <property type="entry name" value="bHLH_transcription_factors"/>
</dbReference>
<dbReference type="Proteomes" id="UP000515146">
    <property type="component" value="Unplaced"/>
</dbReference>
<dbReference type="PROSITE" id="PS50888">
    <property type="entry name" value="BHLH"/>
    <property type="match status" value="1"/>
</dbReference>
<dbReference type="InParanoid" id="A0A6P6YD77"/>
<evidence type="ECO:0000259" key="2">
    <source>
        <dbReference type="PROSITE" id="PS50888"/>
    </source>
</evidence>
<dbReference type="PANTHER" id="PTHR19290:SF163">
    <property type="entry name" value="BASIC HELIX-LOOP-HELIX NEURAL TRANSCRIPTION FACTOR TAP"/>
    <property type="match status" value="1"/>
</dbReference>
<accession>A0A6P6YD77</accession>
<dbReference type="GO" id="GO:0005634">
    <property type="term" value="C:nucleus"/>
    <property type="evidence" value="ECO:0007669"/>
    <property type="project" value="TreeGrafter"/>
</dbReference>
<dbReference type="RefSeq" id="XP_027203240.1">
    <property type="nucleotide sequence ID" value="XM_027347439.1"/>
</dbReference>
<dbReference type="InterPro" id="IPR011598">
    <property type="entry name" value="bHLH_dom"/>
</dbReference>
<gene>
    <name evidence="4" type="primary">LOC113797106</name>
</gene>
<feature type="region of interest" description="Disordered" evidence="1">
    <location>
        <begin position="297"/>
        <end position="324"/>
    </location>
</feature>
<dbReference type="GO" id="GO:0070888">
    <property type="term" value="F:E-box binding"/>
    <property type="evidence" value="ECO:0007669"/>
    <property type="project" value="TreeGrafter"/>
</dbReference>
<feature type="region of interest" description="Disordered" evidence="1">
    <location>
        <begin position="225"/>
        <end position="254"/>
    </location>
</feature>
<feature type="compositionally biased region" description="Low complexity" evidence="1">
    <location>
        <begin position="228"/>
        <end position="254"/>
    </location>
</feature>
<dbReference type="AlphaFoldDB" id="A0A6P6YD77"/>
<feature type="compositionally biased region" description="Basic residues" evidence="1">
    <location>
        <begin position="151"/>
        <end position="166"/>
    </location>
</feature>
<proteinExistence type="predicted"/>
<protein>
    <recommendedName>
        <fullName evidence="2">BHLH domain-containing protein</fullName>
    </recommendedName>
</protein>
<sequence>MDSRMANFLNNHHLVNQTTNKMPFMNLYPPPTTDDNVDLATGNNNNNMLIDNQPQSTTTTIDSYFLNDFDAIDSIDDCLLDLNQLPIDSNHHFQIFNQQQQQDPNLMIANDDFDFVTAVDQENEEIQTIMDATSTTTTTSSTAMIPESSKRIVKNNRKKSEKKPRQPRQQQHQRNTKPRIRSKSPSLVVKLKRNRRLKANDRERNRMHMLNKALERLRSVLPSSFTENIDNNNDNNNNDNFSDDGNNSQHSSNQNNKMTKIETLRFAHDYIWALSETLRSLDSQQQQQNHDQLISPTTLSSPIHLTDSPPSSSSSSSLSSSSSSSDILYQSSSSSINQYDHYSPTTLSSTASFFDENITNHHHHNHHINPTTKISVITMASKIHS</sequence>
<dbReference type="GO" id="GO:0061564">
    <property type="term" value="P:axon development"/>
    <property type="evidence" value="ECO:0007669"/>
    <property type="project" value="TreeGrafter"/>
</dbReference>
<dbReference type="SMART" id="SM00353">
    <property type="entry name" value="HLH"/>
    <property type="match status" value="1"/>
</dbReference>
<keyword evidence="3" id="KW-1185">Reference proteome</keyword>
<feature type="domain" description="BHLH" evidence="2">
    <location>
        <begin position="194"/>
        <end position="274"/>
    </location>
</feature>